<dbReference type="KEGG" id="hyj:FHG12_20205"/>
<evidence type="ECO:0000313" key="4">
    <source>
        <dbReference type="Proteomes" id="UP000305398"/>
    </source>
</evidence>
<dbReference type="EMBL" id="CP040896">
    <property type="protein sequence ID" value="QDA62277.1"/>
    <property type="molecule type" value="Genomic_DNA"/>
</dbReference>
<reference evidence="3 4" key="1">
    <citation type="submission" date="2019-06" db="EMBL/GenBank/DDBJ databases">
        <authorList>
            <person name="Srinivasan S."/>
        </authorList>
    </citation>
    <scope>NUCLEOTIDE SEQUENCE [LARGE SCALE GENOMIC DNA]</scope>
    <source>
        <strain evidence="3 4">17J68-5</strain>
    </source>
</reference>
<dbReference type="AlphaFoldDB" id="A0A5B8A4Y4"/>
<dbReference type="Proteomes" id="UP000305398">
    <property type="component" value="Chromosome"/>
</dbReference>
<feature type="region of interest" description="Disordered" evidence="1">
    <location>
        <begin position="70"/>
        <end position="111"/>
    </location>
</feature>
<organism evidence="3 4">
    <name type="scientific">Hymenobacter jejuensis</name>
    <dbReference type="NCBI Taxonomy" id="2502781"/>
    <lineage>
        <taxon>Bacteria</taxon>
        <taxon>Pseudomonadati</taxon>
        <taxon>Bacteroidota</taxon>
        <taxon>Cytophagia</taxon>
        <taxon>Cytophagales</taxon>
        <taxon>Hymenobacteraceae</taxon>
        <taxon>Hymenobacter</taxon>
    </lineage>
</organism>
<evidence type="ECO:0000256" key="2">
    <source>
        <dbReference type="SAM" id="SignalP"/>
    </source>
</evidence>
<dbReference type="RefSeq" id="WP_139517508.1">
    <property type="nucleotide sequence ID" value="NZ_CP040896.1"/>
</dbReference>
<evidence type="ECO:0000256" key="1">
    <source>
        <dbReference type="SAM" id="MobiDB-lite"/>
    </source>
</evidence>
<keyword evidence="4" id="KW-1185">Reference proteome</keyword>
<feature type="signal peptide" evidence="2">
    <location>
        <begin position="1"/>
        <end position="22"/>
    </location>
</feature>
<sequence length="111" mass="12583">MKPFGIFFALVLAVCSAGAAKAQSRDFPDTLRLNPKIPLPSHLKNMLQQPSDYQSYRAQPYSLRVLKAEASPDNMPVSKADSSRHYSLRIKRLPQPQLVPDSRRQRRPLLP</sequence>
<evidence type="ECO:0000313" key="3">
    <source>
        <dbReference type="EMBL" id="QDA62277.1"/>
    </source>
</evidence>
<keyword evidence="2" id="KW-0732">Signal</keyword>
<accession>A0A5B8A4Y4</accession>
<feature type="chain" id="PRO_5023062107" evidence="2">
    <location>
        <begin position="23"/>
        <end position="111"/>
    </location>
</feature>
<protein>
    <submittedName>
        <fullName evidence="3">Uncharacterized protein</fullName>
    </submittedName>
</protein>
<gene>
    <name evidence="3" type="ORF">FHG12_20205</name>
</gene>
<proteinExistence type="predicted"/>
<name>A0A5B8A4Y4_9BACT</name>